<evidence type="ECO:0000313" key="5">
    <source>
        <dbReference type="Proteomes" id="UP000175691"/>
    </source>
</evidence>
<dbReference type="AlphaFoldDB" id="A0A1E7Z7Y0"/>
<dbReference type="EMBL" id="MDHN01000037">
    <property type="protein sequence ID" value="OFC69620.1"/>
    <property type="molecule type" value="Genomic_DNA"/>
</dbReference>
<evidence type="ECO:0000256" key="2">
    <source>
        <dbReference type="PROSITE-ProRule" id="PRU00169"/>
    </source>
</evidence>
<dbReference type="RefSeq" id="WP_070126419.1">
    <property type="nucleotide sequence ID" value="NZ_MDHN01000037.1"/>
</dbReference>
<keyword evidence="5" id="KW-1185">Reference proteome</keyword>
<sequence length="122" mass="13651">MKARVLVVDDSVSIRQMVEMTLRSADFDVTLAEDGQHALEVCSNKAFDFVLTDQNMPRMDGLSLIRALRTKQTYQRTPIVMLTTESSDDMKQQGRAAGATGWMVKPFDPNKLIAVLGKLMSR</sequence>
<dbReference type="InterPro" id="IPR001789">
    <property type="entry name" value="Sig_transdc_resp-reg_receiver"/>
</dbReference>
<accession>A0A1E7Z7Y0</accession>
<comment type="caution">
    <text evidence="4">The sequence shown here is derived from an EMBL/GenBank/DDBJ whole genome shotgun (WGS) entry which is preliminary data.</text>
</comment>
<feature type="modified residue" description="4-aspartylphosphate" evidence="2">
    <location>
        <position position="53"/>
    </location>
</feature>
<gene>
    <name evidence="4" type="ORF">BFC18_16215</name>
</gene>
<proteinExistence type="predicted"/>
<evidence type="ECO:0000256" key="1">
    <source>
        <dbReference type="ARBA" id="ARBA00022553"/>
    </source>
</evidence>
<evidence type="ECO:0000313" key="4">
    <source>
        <dbReference type="EMBL" id="OFC69620.1"/>
    </source>
</evidence>
<dbReference type="OrthoDB" id="9800897at2"/>
<name>A0A1E7Z7Y0_9ALTE</name>
<keyword evidence="1 2" id="KW-0597">Phosphoprotein</keyword>
<dbReference type="Gene3D" id="3.40.50.2300">
    <property type="match status" value="1"/>
</dbReference>
<dbReference type="SUPFAM" id="SSF52172">
    <property type="entry name" value="CheY-like"/>
    <property type="match status" value="1"/>
</dbReference>
<dbReference type="PROSITE" id="PS50110">
    <property type="entry name" value="RESPONSE_REGULATORY"/>
    <property type="match status" value="1"/>
</dbReference>
<dbReference type="InterPro" id="IPR011006">
    <property type="entry name" value="CheY-like_superfamily"/>
</dbReference>
<dbReference type="Proteomes" id="UP000175691">
    <property type="component" value="Unassembled WGS sequence"/>
</dbReference>
<dbReference type="Pfam" id="PF00072">
    <property type="entry name" value="Response_reg"/>
    <property type="match status" value="1"/>
</dbReference>
<dbReference type="SMART" id="SM00448">
    <property type="entry name" value="REC"/>
    <property type="match status" value="1"/>
</dbReference>
<dbReference type="PANTHER" id="PTHR44591">
    <property type="entry name" value="STRESS RESPONSE REGULATOR PROTEIN 1"/>
    <property type="match status" value="1"/>
</dbReference>
<feature type="domain" description="Response regulatory" evidence="3">
    <location>
        <begin position="4"/>
        <end position="120"/>
    </location>
</feature>
<dbReference type="PANTHER" id="PTHR44591:SF25">
    <property type="entry name" value="CHEMOTAXIS TWO-COMPONENT RESPONSE REGULATOR"/>
    <property type="match status" value="1"/>
</dbReference>
<dbReference type="CDD" id="cd17562">
    <property type="entry name" value="REC_CheY4-like"/>
    <property type="match status" value="1"/>
</dbReference>
<dbReference type="GO" id="GO:0000160">
    <property type="term" value="P:phosphorelay signal transduction system"/>
    <property type="evidence" value="ECO:0007669"/>
    <property type="project" value="InterPro"/>
</dbReference>
<protein>
    <submittedName>
        <fullName evidence="4">Fis family transcriptional regulator</fullName>
    </submittedName>
</protein>
<evidence type="ECO:0000259" key="3">
    <source>
        <dbReference type="PROSITE" id="PS50110"/>
    </source>
</evidence>
<dbReference type="InterPro" id="IPR050595">
    <property type="entry name" value="Bact_response_regulator"/>
</dbReference>
<dbReference type="STRING" id="1656094.BFC18_16215"/>
<reference evidence="4 5" key="1">
    <citation type="submission" date="2016-08" db="EMBL/GenBank/DDBJ databases">
        <authorList>
            <person name="Seilhamer J.J."/>
        </authorList>
    </citation>
    <scope>NUCLEOTIDE SEQUENCE [LARGE SCALE GENOMIC DNA]</scope>
    <source>
        <strain evidence="4 5">KCTC 42603</strain>
    </source>
</reference>
<organism evidence="4 5">
    <name type="scientific">Alteromonas confluentis</name>
    <dbReference type="NCBI Taxonomy" id="1656094"/>
    <lineage>
        <taxon>Bacteria</taxon>
        <taxon>Pseudomonadati</taxon>
        <taxon>Pseudomonadota</taxon>
        <taxon>Gammaproteobacteria</taxon>
        <taxon>Alteromonadales</taxon>
        <taxon>Alteromonadaceae</taxon>
        <taxon>Alteromonas/Salinimonas group</taxon>
        <taxon>Alteromonas</taxon>
    </lineage>
</organism>